<name>A0AAE1C6U4_9PEZI</name>
<dbReference type="Gene3D" id="3.20.20.140">
    <property type="entry name" value="Metal-dependent hydrolases"/>
    <property type="match status" value="1"/>
</dbReference>
<dbReference type="InterPro" id="IPR032466">
    <property type="entry name" value="Metal_Hydrolase"/>
</dbReference>
<gene>
    <name evidence="3" type="ORF">B0T22DRAFT_388038</name>
    <name evidence="2" type="ORF">B0T22DRAFT_388917</name>
</gene>
<dbReference type="Gene3D" id="2.30.40.10">
    <property type="entry name" value="Urease, subunit C, domain 1"/>
    <property type="match status" value="1"/>
</dbReference>
<accession>A0AAE1C6U4</accession>
<organism evidence="2 4">
    <name type="scientific">Podospora appendiculata</name>
    <dbReference type="NCBI Taxonomy" id="314037"/>
    <lineage>
        <taxon>Eukaryota</taxon>
        <taxon>Fungi</taxon>
        <taxon>Dikarya</taxon>
        <taxon>Ascomycota</taxon>
        <taxon>Pezizomycotina</taxon>
        <taxon>Sordariomycetes</taxon>
        <taxon>Sordariomycetidae</taxon>
        <taxon>Sordariales</taxon>
        <taxon>Podosporaceae</taxon>
        <taxon>Podospora</taxon>
    </lineage>
</organism>
<dbReference type="EMBL" id="JAULSO010000007">
    <property type="protein sequence ID" value="KAK3681364.1"/>
    <property type="molecule type" value="Genomic_DNA"/>
</dbReference>
<dbReference type="PANTHER" id="PTHR22642">
    <property type="entry name" value="IMIDAZOLONEPROPIONASE"/>
    <property type="match status" value="1"/>
</dbReference>
<dbReference type="SUPFAM" id="SSF51338">
    <property type="entry name" value="Composite domain of metallo-dependent hydrolases"/>
    <property type="match status" value="1"/>
</dbReference>
<dbReference type="InterPro" id="IPR011059">
    <property type="entry name" value="Metal-dep_hydrolase_composite"/>
</dbReference>
<dbReference type="PANTHER" id="PTHR22642:SF21">
    <property type="entry name" value="PERIPLASMIC PROTEIN"/>
    <property type="match status" value="1"/>
</dbReference>
<dbReference type="EMBL" id="JAULSO010000015">
    <property type="protein sequence ID" value="KAK3680665.1"/>
    <property type="molecule type" value="Genomic_DNA"/>
</dbReference>
<evidence type="ECO:0000313" key="3">
    <source>
        <dbReference type="EMBL" id="KAK3681364.1"/>
    </source>
</evidence>
<keyword evidence="4" id="KW-1185">Reference proteome</keyword>
<reference evidence="2" key="2">
    <citation type="submission" date="2023-06" db="EMBL/GenBank/DDBJ databases">
        <authorList>
            <consortium name="Lawrence Berkeley National Laboratory"/>
            <person name="Haridas S."/>
            <person name="Hensen N."/>
            <person name="Bonometti L."/>
            <person name="Westerberg I."/>
            <person name="Brannstrom I.O."/>
            <person name="Guillou S."/>
            <person name="Cros-Aarteil S."/>
            <person name="Calhoun S."/>
            <person name="Kuo A."/>
            <person name="Mondo S."/>
            <person name="Pangilinan J."/>
            <person name="Riley R."/>
            <person name="Labutti K."/>
            <person name="Andreopoulos B."/>
            <person name="Lipzen A."/>
            <person name="Chen C."/>
            <person name="Yanf M."/>
            <person name="Daum C."/>
            <person name="Ng V."/>
            <person name="Clum A."/>
            <person name="Steindorff A."/>
            <person name="Ohm R."/>
            <person name="Martin F."/>
            <person name="Silar P."/>
            <person name="Natvig D."/>
            <person name="Lalanne C."/>
            <person name="Gautier V."/>
            <person name="Ament-Velasquez S.L."/>
            <person name="Kruys A."/>
            <person name="Hutchinson M.I."/>
            <person name="Powell A.J."/>
            <person name="Barry K."/>
            <person name="Miller A.N."/>
            <person name="Grigoriev I.V."/>
            <person name="Debuchy R."/>
            <person name="Gladieux P."/>
            <person name="Thoren M.H."/>
            <person name="Johannesson H."/>
        </authorList>
    </citation>
    <scope>NUCLEOTIDE SEQUENCE</scope>
    <source>
        <strain evidence="2">CBS 314.62</strain>
    </source>
</reference>
<feature type="domain" description="Amidohydrolase 3" evidence="1">
    <location>
        <begin position="19"/>
        <end position="227"/>
    </location>
</feature>
<dbReference type="Pfam" id="PF07969">
    <property type="entry name" value="Amidohydro_3"/>
    <property type="match status" value="1"/>
</dbReference>
<dbReference type="GO" id="GO:0016810">
    <property type="term" value="F:hydrolase activity, acting on carbon-nitrogen (but not peptide) bonds"/>
    <property type="evidence" value="ECO:0007669"/>
    <property type="project" value="InterPro"/>
</dbReference>
<dbReference type="AlphaFoldDB" id="A0AAE1C6U4"/>
<evidence type="ECO:0000313" key="2">
    <source>
        <dbReference type="EMBL" id="KAK3680665.1"/>
    </source>
</evidence>
<dbReference type="SUPFAM" id="SSF51556">
    <property type="entry name" value="Metallo-dependent hydrolases"/>
    <property type="match status" value="1"/>
</dbReference>
<protein>
    <submittedName>
        <fullName evidence="2">Amidohydrolase family-domain-containing protein</fullName>
    </submittedName>
</protein>
<proteinExistence type="predicted"/>
<dbReference type="Proteomes" id="UP001270362">
    <property type="component" value="Unassembled WGS sequence"/>
</dbReference>
<evidence type="ECO:0000259" key="1">
    <source>
        <dbReference type="Pfam" id="PF07969"/>
    </source>
</evidence>
<dbReference type="InterPro" id="IPR013108">
    <property type="entry name" value="Amidohydro_3"/>
</dbReference>
<comment type="caution">
    <text evidence="2">The sequence shown here is derived from an EMBL/GenBank/DDBJ whole genome shotgun (WGS) entry which is preliminary data.</text>
</comment>
<reference evidence="2" key="1">
    <citation type="journal article" date="2023" name="Mol. Phylogenet. Evol.">
        <title>Genome-scale phylogeny and comparative genomics of the fungal order Sordariales.</title>
        <authorList>
            <person name="Hensen N."/>
            <person name="Bonometti L."/>
            <person name="Westerberg I."/>
            <person name="Brannstrom I.O."/>
            <person name="Guillou S."/>
            <person name="Cros-Aarteil S."/>
            <person name="Calhoun S."/>
            <person name="Haridas S."/>
            <person name="Kuo A."/>
            <person name="Mondo S."/>
            <person name="Pangilinan J."/>
            <person name="Riley R."/>
            <person name="LaButti K."/>
            <person name="Andreopoulos B."/>
            <person name="Lipzen A."/>
            <person name="Chen C."/>
            <person name="Yan M."/>
            <person name="Daum C."/>
            <person name="Ng V."/>
            <person name="Clum A."/>
            <person name="Steindorff A."/>
            <person name="Ohm R.A."/>
            <person name="Martin F."/>
            <person name="Silar P."/>
            <person name="Natvig D.O."/>
            <person name="Lalanne C."/>
            <person name="Gautier V."/>
            <person name="Ament-Velasquez S.L."/>
            <person name="Kruys A."/>
            <person name="Hutchinson M.I."/>
            <person name="Powell A.J."/>
            <person name="Barry K."/>
            <person name="Miller A.N."/>
            <person name="Grigoriev I.V."/>
            <person name="Debuchy R."/>
            <person name="Gladieux P."/>
            <person name="Hiltunen Thoren M."/>
            <person name="Johannesson H."/>
        </authorList>
    </citation>
    <scope>NUCLEOTIDE SEQUENCE</scope>
    <source>
        <strain evidence="2">CBS 314.62</strain>
    </source>
</reference>
<evidence type="ECO:0000313" key="4">
    <source>
        <dbReference type="Proteomes" id="UP001270362"/>
    </source>
</evidence>
<sequence>MVRTGAVGEFVTADYAGGDVFSAAAAKIATAGWRLEVHSLTETDYQTQIETFESIHATTTPLTALRWVVAHVPYITTSYLARLKALGGGVNLSGWLYLAGSGNATHPAGPPFRRILDSGIHAGFGGDGANIAPLNPWVHIYYAVTGRNARGELVNSGQGIGRHEALELYTRRNTWFLGGADEGMLGVVEEGRLGDVVVLSEDYFAVEEEGLRGLRSVLTVVGGVVVHDEGVL</sequence>